<dbReference type="InterPro" id="IPR052158">
    <property type="entry name" value="INH-QAR"/>
</dbReference>
<accession>A0A6J3MDN8</accession>
<reference evidence="4" key="1">
    <citation type="submission" date="2020-01" db="EMBL/GenBank/DDBJ databases">
        <authorList>
            <consortium name="DOE Joint Genome Institute"/>
            <person name="Haridas S."/>
            <person name="Albert R."/>
            <person name="Binder M."/>
            <person name="Bloem J."/>
            <person name="Labutti K."/>
            <person name="Salamov A."/>
            <person name="Andreopoulos B."/>
            <person name="Baker S.E."/>
            <person name="Barry K."/>
            <person name="Bills G."/>
            <person name="Bluhm B.H."/>
            <person name="Cannon C."/>
            <person name="Castanera R."/>
            <person name="Culley D.E."/>
            <person name="Daum C."/>
            <person name="Ezra D."/>
            <person name="Gonzalez J.B."/>
            <person name="Henrissat B."/>
            <person name="Kuo A."/>
            <person name="Liang C."/>
            <person name="Lipzen A."/>
            <person name="Lutzoni F."/>
            <person name="Magnuson J."/>
            <person name="Mondo S."/>
            <person name="Nolan M."/>
            <person name="Ohm R."/>
            <person name="Pangilinan J."/>
            <person name="Park H.-J."/>
            <person name="Ramirez L."/>
            <person name="Alfaro M."/>
            <person name="Sun H."/>
            <person name="Tritt A."/>
            <person name="Yoshinaga Y."/>
            <person name="Zwiers L.-H."/>
            <person name="Turgeon B.G."/>
            <person name="Goodwin S.B."/>
            <person name="Spatafora J.W."/>
            <person name="Crous P.W."/>
            <person name="Grigoriev I.V."/>
        </authorList>
    </citation>
    <scope>NUCLEOTIDE SEQUENCE</scope>
    <source>
        <strain evidence="4">CBS 342.82</strain>
    </source>
</reference>
<gene>
    <name evidence="4" type="ORF">K489DRAFT_368181</name>
</gene>
<feature type="domain" description="DJ-1/PfpI" evidence="2">
    <location>
        <begin position="6"/>
        <end position="175"/>
    </location>
</feature>
<dbReference type="OrthoDB" id="543156at2759"/>
<dbReference type="InterPro" id="IPR002818">
    <property type="entry name" value="DJ-1/PfpI"/>
</dbReference>
<dbReference type="Pfam" id="PF01965">
    <property type="entry name" value="DJ-1_PfpI"/>
    <property type="match status" value="1"/>
</dbReference>
<dbReference type="AlphaFoldDB" id="A0A6J3MDN8"/>
<dbReference type="Proteomes" id="UP000504637">
    <property type="component" value="Unplaced"/>
</dbReference>
<name>A0A6J3MDN8_9PEZI</name>
<dbReference type="RefSeq" id="XP_033461998.1">
    <property type="nucleotide sequence ID" value="XM_033602932.1"/>
</dbReference>
<dbReference type="InterPro" id="IPR029062">
    <property type="entry name" value="Class_I_gatase-like"/>
</dbReference>
<proteinExistence type="predicted"/>
<dbReference type="SUPFAM" id="SSF52317">
    <property type="entry name" value="Class I glutamine amidotransferase-like"/>
    <property type="match status" value="1"/>
</dbReference>
<dbReference type="PANTHER" id="PTHR43130">
    <property type="entry name" value="ARAC-FAMILY TRANSCRIPTIONAL REGULATOR"/>
    <property type="match status" value="1"/>
</dbReference>
<evidence type="ECO:0000313" key="4">
    <source>
        <dbReference type="RefSeq" id="XP_033461998.1"/>
    </source>
</evidence>
<feature type="signal peptide" evidence="1">
    <location>
        <begin position="1"/>
        <end position="17"/>
    </location>
</feature>
<feature type="chain" id="PRO_5026843905" evidence="1">
    <location>
        <begin position="18"/>
        <end position="246"/>
    </location>
</feature>
<organism evidence="4">
    <name type="scientific">Dissoconium aciculare CBS 342.82</name>
    <dbReference type="NCBI Taxonomy" id="1314786"/>
    <lineage>
        <taxon>Eukaryota</taxon>
        <taxon>Fungi</taxon>
        <taxon>Dikarya</taxon>
        <taxon>Ascomycota</taxon>
        <taxon>Pezizomycotina</taxon>
        <taxon>Dothideomycetes</taxon>
        <taxon>Dothideomycetidae</taxon>
        <taxon>Mycosphaerellales</taxon>
        <taxon>Dissoconiaceae</taxon>
        <taxon>Dissoconium</taxon>
    </lineage>
</organism>
<protein>
    <submittedName>
        <fullName evidence="4">Class I glutamine amidotransferase-like protein</fullName>
    </submittedName>
</protein>
<keyword evidence="3" id="KW-1185">Reference proteome</keyword>
<dbReference type="Gene3D" id="3.40.50.880">
    <property type="match status" value="1"/>
</dbReference>
<dbReference type="GeneID" id="54360732"/>
<reference evidence="4" key="3">
    <citation type="submission" date="2025-08" db="UniProtKB">
        <authorList>
            <consortium name="RefSeq"/>
        </authorList>
    </citation>
    <scope>IDENTIFICATION</scope>
    <source>
        <strain evidence="4">CBS 342.82</strain>
    </source>
</reference>
<evidence type="ECO:0000313" key="3">
    <source>
        <dbReference type="Proteomes" id="UP000504637"/>
    </source>
</evidence>
<evidence type="ECO:0000256" key="1">
    <source>
        <dbReference type="SAM" id="SignalP"/>
    </source>
</evidence>
<reference evidence="4" key="2">
    <citation type="submission" date="2020-04" db="EMBL/GenBank/DDBJ databases">
        <authorList>
            <consortium name="NCBI Genome Project"/>
        </authorList>
    </citation>
    <scope>NUCLEOTIDE SEQUENCE</scope>
    <source>
        <strain evidence="4">CBS 342.82</strain>
    </source>
</reference>
<sequence length="246" mass="26439">MVNVASVLFLLFPNFNTLDVNGPIEIFNHNDVLKGLGATYTAAIASATEHTTALENIIMKRHHSFDELLENNATLLASYDILIVPGGMGKDVHAAVPGLAPVVQAFAQLDGNLSEKFHSRWIVSVCTGALVLGELGLFAGKTVTTHFLSLDDLRRTCAAVQGDGPETTVVRKRWVDAGSTPQGARLITSGGISSGIDSVFWLVSQISSYEGARKIAQVMEYHWDYPSGTPSDVTEGYIVPDAMFAM</sequence>
<dbReference type="PANTHER" id="PTHR43130:SF3">
    <property type="entry name" value="HTH-TYPE TRANSCRIPTIONAL REGULATOR RV1931C"/>
    <property type="match status" value="1"/>
</dbReference>
<evidence type="ECO:0000259" key="2">
    <source>
        <dbReference type="Pfam" id="PF01965"/>
    </source>
</evidence>
<keyword evidence="1" id="KW-0732">Signal</keyword>